<dbReference type="PANTHER" id="PTHR11461">
    <property type="entry name" value="SERINE PROTEASE INHIBITOR, SERPIN"/>
    <property type="match status" value="1"/>
</dbReference>
<dbReference type="SUPFAM" id="SSF56574">
    <property type="entry name" value="Serpins"/>
    <property type="match status" value="1"/>
</dbReference>
<proteinExistence type="inferred from homology"/>
<evidence type="ECO:0000313" key="4">
    <source>
        <dbReference type="EMBL" id="GJN06691.1"/>
    </source>
</evidence>
<reference evidence="4" key="2">
    <citation type="submission" date="2021-12" db="EMBL/GenBank/DDBJ databases">
        <title>Resequencing data analysis of finger millet.</title>
        <authorList>
            <person name="Hatakeyama M."/>
            <person name="Aluri S."/>
            <person name="Balachadran M.T."/>
            <person name="Sivarajan S.R."/>
            <person name="Poveda L."/>
            <person name="Shimizu-Inatsugi R."/>
            <person name="Schlapbach R."/>
            <person name="Sreeman S.M."/>
            <person name="Shimizu K.K."/>
        </authorList>
    </citation>
    <scope>NUCLEOTIDE SEQUENCE</scope>
</reference>
<protein>
    <recommendedName>
        <fullName evidence="3">Serpin domain-containing protein</fullName>
    </recommendedName>
</protein>
<evidence type="ECO:0000313" key="5">
    <source>
        <dbReference type="Proteomes" id="UP001054889"/>
    </source>
</evidence>
<feature type="domain" description="Serpin" evidence="3">
    <location>
        <begin position="1"/>
        <end position="324"/>
    </location>
</feature>
<dbReference type="InterPro" id="IPR042185">
    <property type="entry name" value="Serpin_sf_2"/>
</dbReference>
<dbReference type="InterPro" id="IPR036186">
    <property type="entry name" value="Serpin_sf"/>
</dbReference>
<dbReference type="SMART" id="SM00093">
    <property type="entry name" value="SERPIN"/>
    <property type="match status" value="1"/>
</dbReference>
<reference evidence="4" key="1">
    <citation type="journal article" date="2018" name="DNA Res.">
        <title>Multiple hybrid de novo genome assembly of finger millet, an orphan allotetraploid crop.</title>
        <authorList>
            <person name="Hatakeyama M."/>
            <person name="Aluri S."/>
            <person name="Balachadran M.T."/>
            <person name="Sivarajan S.R."/>
            <person name="Patrignani A."/>
            <person name="Gruter S."/>
            <person name="Poveda L."/>
            <person name="Shimizu-Inatsugi R."/>
            <person name="Baeten J."/>
            <person name="Francoijs K.J."/>
            <person name="Nataraja K.N."/>
            <person name="Reddy Y.A.N."/>
            <person name="Phadnis S."/>
            <person name="Ravikumar R.L."/>
            <person name="Schlapbach R."/>
            <person name="Sreeman S.M."/>
            <person name="Shimizu K.K."/>
        </authorList>
    </citation>
    <scope>NUCLEOTIDE SEQUENCE</scope>
</reference>
<comment type="caution">
    <text evidence="4">The sequence shown here is derived from an EMBL/GenBank/DDBJ whole genome shotgun (WGS) entry which is preliminary data.</text>
</comment>
<gene>
    <name evidence="4" type="primary">ga24447</name>
    <name evidence="4" type="ORF">PR202_ga24447</name>
</gene>
<dbReference type="AlphaFoldDB" id="A0AAV5D8E4"/>
<feature type="compositionally biased region" description="Low complexity" evidence="2">
    <location>
        <begin position="1"/>
        <end position="16"/>
    </location>
</feature>
<dbReference type="Proteomes" id="UP001054889">
    <property type="component" value="Unassembled WGS sequence"/>
</dbReference>
<dbReference type="EMBL" id="BQKI01000013">
    <property type="protein sequence ID" value="GJN06691.1"/>
    <property type="molecule type" value="Genomic_DNA"/>
</dbReference>
<name>A0AAV5D8E4_ELECO</name>
<dbReference type="GO" id="GO:0004867">
    <property type="term" value="F:serine-type endopeptidase inhibitor activity"/>
    <property type="evidence" value="ECO:0007669"/>
    <property type="project" value="InterPro"/>
</dbReference>
<organism evidence="4 5">
    <name type="scientific">Eleusine coracana subsp. coracana</name>
    <dbReference type="NCBI Taxonomy" id="191504"/>
    <lineage>
        <taxon>Eukaryota</taxon>
        <taxon>Viridiplantae</taxon>
        <taxon>Streptophyta</taxon>
        <taxon>Embryophyta</taxon>
        <taxon>Tracheophyta</taxon>
        <taxon>Spermatophyta</taxon>
        <taxon>Magnoliopsida</taxon>
        <taxon>Liliopsida</taxon>
        <taxon>Poales</taxon>
        <taxon>Poaceae</taxon>
        <taxon>PACMAD clade</taxon>
        <taxon>Chloridoideae</taxon>
        <taxon>Cynodonteae</taxon>
        <taxon>Eleusininae</taxon>
        <taxon>Eleusine</taxon>
    </lineage>
</organism>
<dbReference type="Gene3D" id="2.30.39.10">
    <property type="entry name" value="Alpha-1-antitrypsin, domain 1"/>
    <property type="match status" value="1"/>
</dbReference>
<feature type="region of interest" description="Disordered" evidence="2">
    <location>
        <begin position="1"/>
        <end position="29"/>
    </location>
</feature>
<sequence>MAASRGRASGRRSVSVCSDERVEASRRGNARGQAVRWATGTVAGDGVVAGDGGVGGAMAGDGAVAGDDAVVGIGGAGGVWRATAAGGTGEREGGCVRWRERSELDWQEDTLHYEFHLLDGSSIEVPFLRSWNDQYIACHDGFKVLKLPYQIMEEDLYCSEPKFSMCVFLPGERKGLTDLDEKIASSPEFLTNHIPTKSVPVGQFRLPKFKLTFEKNIVSDLKSLGLRLPFGTEAEMTNMLLDQNVEGLFVSTVVHKAVIEMNEEGSEAVAVTAESDDDMRFSFFEYEPPKPRPVVNFVADHPFAFFIVDETSGAIVFAGHVLDPSKEE</sequence>
<dbReference type="PANTHER" id="PTHR11461:SF379">
    <property type="entry name" value="SERPIN DOMAIN-CONTAINING PROTEIN"/>
    <property type="match status" value="1"/>
</dbReference>
<keyword evidence="5" id="KW-1185">Reference proteome</keyword>
<accession>A0AAV5D8E4</accession>
<evidence type="ECO:0000259" key="3">
    <source>
        <dbReference type="SMART" id="SM00093"/>
    </source>
</evidence>
<dbReference type="InterPro" id="IPR000215">
    <property type="entry name" value="Serpin_fam"/>
</dbReference>
<dbReference type="GO" id="GO:0005615">
    <property type="term" value="C:extracellular space"/>
    <property type="evidence" value="ECO:0007669"/>
    <property type="project" value="InterPro"/>
</dbReference>
<dbReference type="Gene3D" id="6.20.40.10">
    <property type="match status" value="1"/>
</dbReference>
<evidence type="ECO:0000256" key="1">
    <source>
        <dbReference type="RuleBase" id="RU000411"/>
    </source>
</evidence>
<evidence type="ECO:0000256" key="2">
    <source>
        <dbReference type="SAM" id="MobiDB-lite"/>
    </source>
</evidence>
<dbReference type="InterPro" id="IPR023796">
    <property type="entry name" value="Serpin_dom"/>
</dbReference>
<comment type="similarity">
    <text evidence="1">Belongs to the serpin family.</text>
</comment>
<dbReference type="Pfam" id="PF00079">
    <property type="entry name" value="Serpin"/>
    <property type="match status" value="1"/>
</dbReference>